<organism evidence="1 2">
    <name type="scientific">Coniella lustricola</name>
    <dbReference type="NCBI Taxonomy" id="2025994"/>
    <lineage>
        <taxon>Eukaryota</taxon>
        <taxon>Fungi</taxon>
        <taxon>Dikarya</taxon>
        <taxon>Ascomycota</taxon>
        <taxon>Pezizomycotina</taxon>
        <taxon>Sordariomycetes</taxon>
        <taxon>Sordariomycetidae</taxon>
        <taxon>Diaporthales</taxon>
        <taxon>Schizoparmaceae</taxon>
        <taxon>Coniella</taxon>
    </lineage>
</organism>
<dbReference type="InParanoid" id="A0A2T3A0Y5"/>
<dbReference type="OrthoDB" id="5311469at2759"/>
<dbReference type="EMBL" id="KZ678518">
    <property type="protein sequence ID" value="PSR80834.1"/>
    <property type="molecule type" value="Genomic_DNA"/>
</dbReference>
<dbReference type="STRING" id="2025994.A0A2T3A0Y5"/>
<evidence type="ECO:0000313" key="2">
    <source>
        <dbReference type="Proteomes" id="UP000241462"/>
    </source>
</evidence>
<evidence type="ECO:0000313" key="1">
    <source>
        <dbReference type="EMBL" id="PSR80834.1"/>
    </source>
</evidence>
<sequence>MLSPSGPQTGSDCGSLDVVLLSFYLRSFLALPTCPSRRSLQRLFTPQLPRYRHPHRKKALLFLSVLPGPAIHRHQGRLPACELPRFATQETEQGSALVWENTQSWPSGMFSTLVTKLMSRQHAILEYRHRILTGQVLRLWQKSKTTTNECLTGGSPTSLVDCLQFKFTYRGLANDAGLPSLPPTMHRPMWFRSPVVLILITCLRPTLAQFHNDFSAYPAGTQSCFYAAANSSSCDGSTVDAMNECLCGNGGDFVTNSAQCVGQQDPADSTSAFVRLVLSSQPFFHEAFHGSLR</sequence>
<proteinExistence type="predicted"/>
<dbReference type="Proteomes" id="UP000241462">
    <property type="component" value="Unassembled WGS sequence"/>
</dbReference>
<dbReference type="AlphaFoldDB" id="A0A2T3A0Y5"/>
<protein>
    <submittedName>
        <fullName evidence="1">Uncharacterized protein</fullName>
    </submittedName>
</protein>
<accession>A0A2T3A0Y5</accession>
<reference evidence="1 2" key="1">
    <citation type="journal article" date="2018" name="Mycol. Prog.">
        <title>Coniella lustricola, a new species from submerged detritus.</title>
        <authorList>
            <person name="Raudabaugh D.B."/>
            <person name="Iturriaga T."/>
            <person name="Carver A."/>
            <person name="Mondo S."/>
            <person name="Pangilinan J."/>
            <person name="Lipzen A."/>
            <person name="He G."/>
            <person name="Amirebrahimi M."/>
            <person name="Grigoriev I.V."/>
            <person name="Miller A.N."/>
        </authorList>
    </citation>
    <scope>NUCLEOTIDE SEQUENCE [LARGE SCALE GENOMIC DNA]</scope>
    <source>
        <strain evidence="1 2">B22-T-1</strain>
    </source>
</reference>
<keyword evidence="2" id="KW-1185">Reference proteome</keyword>
<name>A0A2T3A0Y5_9PEZI</name>
<gene>
    <name evidence="1" type="ORF">BD289DRAFT_53088</name>
</gene>